<name>A0A1N7FM29_9EURY</name>
<dbReference type="RefSeq" id="WP_173834881.1">
    <property type="nucleotide sequence ID" value="NZ_FTNR01000007.1"/>
</dbReference>
<accession>A0A1N7FM29</accession>
<proteinExistence type="predicted"/>
<evidence type="ECO:0000313" key="2">
    <source>
        <dbReference type="EMBL" id="SIS01325.1"/>
    </source>
</evidence>
<dbReference type="EMBL" id="FTNR01000007">
    <property type="protein sequence ID" value="SIS01325.1"/>
    <property type="molecule type" value="Genomic_DNA"/>
</dbReference>
<reference evidence="3" key="1">
    <citation type="submission" date="2017-01" db="EMBL/GenBank/DDBJ databases">
        <authorList>
            <person name="Varghese N."/>
            <person name="Submissions S."/>
        </authorList>
    </citation>
    <scope>NUCLEOTIDE SEQUENCE [LARGE SCALE GENOMIC DNA]</scope>
    <source>
        <strain evidence="3">type strain: HArc-</strain>
    </source>
</reference>
<organism evidence="2 3">
    <name type="scientific">Natronorubrum thiooxidans</name>
    <dbReference type="NCBI Taxonomy" id="308853"/>
    <lineage>
        <taxon>Archaea</taxon>
        <taxon>Methanobacteriati</taxon>
        <taxon>Methanobacteriota</taxon>
        <taxon>Stenosarchaea group</taxon>
        <taxon>Halobacteria</taxon>
        <taxon>Halobacteriales</taxon>
        <taxon>Natrialbaceae</taxon>
        <taxon>Natronorubrum</taxon>
    </lineage>
</organism>
<gene>
    <name evidence="2" type="ORF">SAMN05421752_107122</name>
</gene>
<evidence type="ECO:0000313" key="3">
    <source>
        <dbReference type="Proteomes" id="UP000185936"/>
    </source>
</evidence>
<dbReference type="STRING" id="308853.SAMN05421752_107122"/>
<dbReference type="AlphaFoldDB" id="A0A1N7FM29"/>
<keyword evidence="1" id="KW-0812">Transmembrane</keyword>
<keyword evidence="1" id="KW-1133">Transmembrane helix</keyword>
<keyword evidence="3" id="KW-1185">Reference proteome</keyword>
<keyword evidence="1" id="KW-0472">Membrane</keyword>
<evidence type="ECO:0000256" key="1">
    <source>
        <dbReference type="SAM" id="Phobius"/>
    </source>
</evidence>
<sequence>MQLFGSKIGTVVWLLIGIGTAAIAVHNDNQLTGLIAVGWIILAVFSWVEYRKED</sequence>
<protein>
    <submittedName>
        <fullName evidence="2">Uncharacterized protein</fullName>
    </submittedName>
</protein>
<feature type="transmembrane region" description="Helical" evidence="1">
    <location>
        <begin position="31"/>
        <end position="50"/>
    </location>
</feature>
<dbReference type="Proteomes" id="UP000185936">
    <property type="component" value="Unassembled WGS sequence"/>
</dbReference>
<dbReference type="OrthoDB" id="160166at2157"/>